<dbReference type="InterPro" id="IPR044518">
    <property type="entry name" value="ARF_GAP_AGD11/12/13"/>
</dbReference>
<sequence length="179" mass="20210">MASPSSDAQQERIKSRLFKEADDLRMISARIAVLPMPKQAFIDLCVPYVSFVLSVMLDKWTDEQVDNGQRWQRCPTSYSNVLSHYTLGLNDLTPKKPEAQTPRVERELFIRAKYEEKLFSGGVATPSQVSSRRSPTKSTATTQGMVEYTGVVVIDLKEAKELAGMKHQWQIRTRTSPSA</sequence>
<comment type="caution">
    <text evidence="1">The sequence shown here is derived from an EMBL/GenBank/DDBJ whole genome shotgun (WGS) entry which is preliminary data.</text>
</comment>
<dbReference type="InterPro" id="IPR038508">
    <property type="entry name" value="ArfGAP_dom_sf"/>
</dbReference>
<name>A0A8S9TKT4_PHYIN</name>
<organism evidence="1 2">
    <name type="scientific">Phytophthora infestans</name>
    <name type="common">Potato late blight agent</name>
    <name type="synonym">Botrytis infestans</name>
    <dbReference type="NCBI Taxonomy" id="4787"/>
    <lineage>
        <taxon>Eukaryota</taxon>
        <taxon>Sar</taxon>
        <taxon>Stramenopiles</taxon>
        <taxon>Oomycota</taxon>
        <taxon>Peronosporomycetes</taxon>
        <taxon>Peronosporales</taxon>
        <taxon>Peronosporaceae</taxon>
        <taxon>Phytophthora</taxon>
    </lineage>
</organism>
<protein>
    <submittedName>
        <fullName evidence="1">Uncharacterized protein</fullName>
    </submittedName>
</protein>
<dbReference type="Proteomes" id="UP000704712">
    <property type="component" value="Unassembled WGS sequence"/>
</dbReference>
<dbReference type="PANTHER" id="PTHR46220">
    <property type="entry name" value="ADP-RIBOSYLATION FACTOR GTPASE-ACTIVATING PROTEIN AGD12"/>
    <property type="match status" value="1"/>
</dbReference>
<gene>
    <name evidence="1" type="ORF">GN958_ATG23377</name>
</gene>
<dbReference type="EMBL" id="JAACNO010003269">
    <property type="protein sequence ID" value="KAF4127397.1"/>
    <property type="molecule type" value="Genomic_DNA"/>
</dbReference>
<dbReference type="PANTHER" id="PTHR46220:SF1">
    <property type="entry name" value="ADP-RIBOSYLATION FACTOR GTPASE-ACTIVATING PROTEIN AGD12"/>
    <property type="match status" value="1"/>
</dbReference>
<dbReference type="GO" id="GO:0005096">
    <property type="term" value="F:GTPase activator activity"/>
    <property type="evidence" value="ECO:0007669"/>
    <property type="project" value="InterPro"/>
</dbReference>
<dbReference type="GO" id="GO:0005543">
    <property type="term" value="F:phospholipid binding"/>
    <property type="evidence" value="ECO:0007669"/>
    <property type="project" value="InterPro"/>
</dbReference>
<dbReference type="AlphaFoldDB" id="A0A8S9TKT4"/>
<proteinExistence type="predicted"/>
<evidence type="ECO:0000313" key="1">
    <source>
        <dbReference type="EMBL" id="KAF4127397.1"/>
    </source>
</evidence>
<evidence type="ECO:0000313" key="2">
    <source>
        <dbReference type="Proteomes" id="UP000704712"/>
    </source>
</evidence>
<accession>A0A8S9TKT4</accession>
<dbReference type="Gene3D" id="1.10.220.150">
    <property type="entry name" value="Arf GTPase activating protein"/>
    <property type="match status" value="1"/>
</dbReference>
<reference evidence="1" key="1">
    <citation type="submission" date="2020-03" db="EMBL/GenBank/DDBJ databases">
        <title>Hybrid Assembly of Korean Phytophthora infestans isolates.</title>
        <authorList>
            <person name="Prokchorchik M."/>
            <person name="Lee Y."/>
            <person name="Seo J."/>
            <person name="Cho J.-H."/>
            <person name="Park Y.-E."/>
            <person name="Jang D.-C."/>
            <person name="Im J.-S."/>
            <person name="Choi J.-G."/>
            <person name="Park H.-J."/>
            <person name="Lee G.-B."/>
            <person name="Lee Y.-G."/>
            <person name="Hong S.-Y."/>
            <person name="Cho K."/>
            <person name="Sohn K.H."/>
        </authorList>
    </citation>
    <scope>NUCLEOTIDE SEQUENCE</scope>
    <source>
        <strain evidence="1">KR_2_A2</strain>
    </source>
</reference>